<organism evidence="1 2">
    <name type="scientific">Bacteroides graminisolvens</name>
    <dbReference type="NCBI Taxonomy" id="477666"/>
    <lineage>
        <taxon>Bacteria</taxon>
        <taxon>Pseudomonadati</taxon>
        <taxon>Bacteroidota</taxon>
        <taxon>Bacteroidia</taxon>
        <taxon>Bacteroidales</taxon>
        <taxon>Bacteroidaceae</taxon>
        <taxon>Bacteroides</taxon>
    </lineage>
</organism>
<reference evidence="1 2" key="1">
    <citation type="journal article" date="2018" name="Nat. Biotechnol.">
        <title>A standardized bacterial taxonomy based on genome phylogeny substantially revises the tree of life.</title>
        <authorList>
            <person name="Parks D.H."/>
            <person name="Chuvochina M."/>
            <person name="Waite D.W."/>
            <person name="Rinke C."/>
            <person name="Skarshewski A."/>
            <person name="Chaumeil P.A."/>
            <person name="Hugenholtz P."/>
        </authorList>
    </citation>
    <scope>NUCLEOTIDE SEQUENCE [LARGE SCALE GENOMIC DNA]</scope>
    <source>
        <strain evidence="1">UBA9667</strain>
    </source>
</reference>
<dbReference type="Proteomes" id="UP000263098">
    <property type="component" value="Unassembled WGS sequence"/>
</dbReference>
<proteinExistence type="predicted"/>
<evidence type="ECO:0000313" key="2">
    <source>
        <dbReference type="Proteomes" id="UP000263098"/>
    </source>
</evidence>
<dbReference type="AlphaFoldDB" id="A0A3D2SBS1"/>
<dbReference type="EMBL" id="DPVG01000091">
    <property type="protein sequence ID" value="HCK23677.1"/>
    <property type="molecule type" value="Genomic_DNA"/>
</dbReference>
<gene>
    <name evidence="1" type="ORF">DHW31_02665</name>
</gene>
<name>A0A3D2SBS1_9BACE</name>
<accession>A0A3D2SBS1</accession>
<comment type="caution">
    <text evidence="1">The sequence shown here is derived from an EMBL/GenBank/DDBJ whole genome shotgun (WGS) entry which is preliminary data.</text>
</comment>
<feature type="non-terminal residue" evidence="1">
    <location>
        <position position="1"/>
    </location>
</feature>
<evidence type="ECO:0000313" key="1">
    <source>
        <dbReference type="EMBL" id="HCK23677.1"/>
    </source>
</evidence>
<sequence>SFFVSNDNVYVVGNKFPKYIDLPYQALLWTNGVQQVLGEDASGASANSVYVSGDDVYVVGKCKEKATLWKNGEPIILDNEHLGAAFSIFLK</sequence>
<protein>
    <submittedName>
        <fullName evidence="1">Uncharacterized protein</fullName>
    </submittedName>
</protein>